<organism evidence="1 2">
    <name type="scientific">Racocetra fulgida</name>
    <dbReference type="NCBI Taxonomy" id="60492"/>
    <lineage>
        <taxon>Eukaryota</taxon>
        <taxon>Fungi</taxon>
        <taxon>Fungi incertae sedis</taxon>
        <taxon>Mucoromycota</taxon>
        <taxon>Glomeromycotina</taxon>
        <taxon>Glomeromycetes</taxon>
        <taxon>Diversisporales</taxon>
        <taxon>Gigasporaceae</taxon>
        <taxon>Racocetra</taxon>
    </lineage>
</organism>
<dbReference type="OrthoDB" id="2139606at2759"/>
<sequence>MPPDQRGLIRNDLHMPISSAGYTLSRDLVIDIVGTDWASSYVVGDEDWLVGEWIKDINKLKAIKNVYSEYEEGLPMVRVIRNSTAEGLATKRELASGCWTALEQEQLLNQSTQ</sequence>
<dbReference type="Proteomes" id="UP000789396">
    <property type="component" value="Unassembled WGS sequence"/>
</dbReference>
<evidence type="ECO:0000313" key="2">
    <source>
        <dbReference type="Proteomes" id="UP000789396"/>
    </source>
</evidence>
<proteinExistence type="predicted"/>
<accession>A0A9N8ZUP1</accession>
<protein>
    <submittedName>
        <fullName evidence="1">3546_t:CDS:1</fullName>
    </submittedName>
</protein>
<evidence type="ECO:0000313" key="1">
    <source>
        <dbReference type="EMBL" id="CAG8507448.1"/>
    </source>
</evidence>
<feature type="non-terminal residue" evidence="1">
    <location>
        <position position="1"/>
    </location>
</feature>
<keyword evidence="2" id="KW-1185">Reference proteome</keyword>
<gene>
    <name evidence="1" type="ORF">RFULGI_LOCUS2733</name>
</gene>
<name>A0A9N8ZUP1_9GLOM</name>
<reference evidence="1" key="1">
    <citation type="submission" date="2021-06" db="EMBL/GenBank/DDBJ databases">
        <authorList>
            <person name="Kallberg Y."/>
            <person name="Tangrot J."/>
            <person name="Rosling A."/>
        </authorList>
    </citation>
    <scope>NUCLEOTIDE SEQUENCE</scope>
    <source>
        <strain evidence="1">IN212</strain>
    </source>
</reference>
<comment type="caution">
    <text evidence="1">The sequence shown here is derived from an EMBL/GenBank/DDBJ whole genome shotgun (WGS) entry which is preliminary data.</text>
</comment>
<dbReference type="EMBL" id="CAJVPZ010002165">
    <property type="protein sequence ID" value="CAG8507448.1"/>
    <property type="molecule type" value="Genomic_DNA"/>
</dbReference>
<dbReference type="AlphaFoldDB" id="A0A9N8ZUP1"/>